<dbReference type="Proteomes" id="UP000599437">
    <property type="component" value="Unassembled WGS sequence"/>
</dbReference>
<name>A0ABQ3EC45_9ACTN</name>
<evidence type="ECO:0000313" key="2">
    <source>
        <dbReference type="EMBL" id="GHB33024.1"/>
    </source>
</evidence>
<evidence type="ECO:0000313" key="3">
    <source>
        <dbReference type="Proteomes" id="UP000599437"/>
    </source>
</evidence>
<reference evidence="3" key="1">
    <citation type="journal article" date="2019" name="Int. J. Syst. Evol. Microbiol.">
        <title>The Global Catalogue of Microorganisms (GCM) 10K type strain sequencing project: providing services to taxonomists for standard genome sequencing and annotation.</title>
        <authorList>
            <consortium name="The Broad Institute Genomics Platform"/>
            <consortium name="The Broad Institute Genome Sequencing Center for Infectious Disease"/>
            <person name="Wu L."/>
            <person name="Ma J."/>
        </authorList>
    </citation>
    <scope>NUCLEOTIDE SEQUENCE [LARGE SCALE GENOMIC DNA]</scope>
    <source>
        <strain evidence="3">JCM 4737</strain>
    </source>
</reference>
<feature type="region of interest" description="Disordered" evidence="1">
    <location>
        <begin position="298"/>
        <end position="338"/>
    </location>
</feature>
<dbReference type="RefSeq" id="WP_229843834.1">
    <property type="nucleotide sequence ID" value="NZ_BMVO01000048.1"/>
</dbReference>
<organism evidence="2 3">
    <name type="scientific">Streptomyces chryseus</name>
    <dbReference type="NCBI Taxonomy" id="68186"/>
    <lineage>
        <taxon>Bacteria</taxon>
        <taxon>Bacillati</taxon>
        <taxon>Actinomycetota</taxon>
        <taxon>Actinomycetes</taxon>
        <taxon>Kitasatosporales</taxon>
        <taxon>Streptomycetaceae</taxon>
        <taxon>Streptomyces</taxon>
    </lineage>
</organism>
<feature type="region of interest" description="Disordered" evidence="1">
    <location>
        <begin position="30"/>
        <end position="51"/>
    </location>
</feature>
<proteinExistence type="predicted"/>
<sequence length="849" mass="89790">MSAGAASAAALDPDFWDVVDNSVDVPLGGKPRRRLRSVPAGPVPERAAGHPLSLGRDARARLGGAVRALLDAAGLDGASDAVRLAVLVLASRTPSETGVVEIRTSELGRWIGVSASYTASEVLPVLRRSGVVSVDTAEGEYGQDDGLGCKVLPLWAAQDVVGHPLNLAKKEYATLWRLLQAVMGPGWTHRDGSVTPAGLIGTRTGRGAATDRLALLLLVLEARETGRVRQCGGTVDTKRGRAAATVARLLGCTASAGERVLERLEDRELVLRVRLKTGSGLANRSRLMVPAVAAAHGRTVADDVQEDRAQAPEPEFSDPDVAAGAGEAPELDEESQVNSVPVTDEAGVAEPDVAAALHTDHPHLVTPVLPLALSGGFSGEGRGGSGGLPDRACVREDGGPLRGEQPKKSPVDERVGQRAAGAGAGGRPKAAGWEKAQQQRRVGLPADLPLRVALGPVAWLWKQLNGWQQDQVEAATKAELAQLAGLGVAPEGAPRLLADRLTDRLEETGGEALVDKPYGWLIRRGLPQRRACSHRKCDDGIRLDTGEDCENCANVLHLRRSRRARITAEVEAQLPALGERERREVLEERLREAVALEAEDLAWRSRQAREEQDRRAAARAEAAALAEAERQAAAAALRVLPCEDCGQEQAAGLCEVCGYRRRTEALTVEAGMLAAAVSADLDDSQAVAAVLVHVRATLQVTGQKAVDDFLGAAEPGQLDADPLGTASVLAYGALQAVQDAAPEYRRQALEMLGRTEEAEAEARRAYRTEQGRHWFQHNPTGADAIAAAEKAADAARERVAECLLATRLEQLREQQAARSEQAAAAPWSGRLPELAARALDGDAAGSVIA</sequence>
<accession>A0ABQ3EC45</accession>
<feature type="region of interest" description="Disordered" evidence="1">
    <location>
        <begin position="380"/>
        <end position="438"/>
    </location>
</feature>
<feature type="compositionally biased region" description="Basic and acidic residues" evidence="1">
    <location>
        <begin position="392"/>
        <end position="416"/>
    </location>
</feature>
<evidence type="ECO:0000256" key="1">
    <source>
        <dbReference type="SAM" id="MobiDB-lite"/>
    </source>
</evidence>
<gene>
    <name evidence="2" type="ORF">GCM10010346_65310</name>
</gene>
<protein>
    <submittedName>
        <fullName evidence="2">Uncharacterized protein</fullName>
    </submittedName>
</protein>
<feature type="compositionally biased region" description="Low complexity" evidence="1">
    <location>
        <begin position="417"/>
        <end position="431"/>
    </location>
</feature>
<dbReference type="EMBL" id="BMVO01000048">
    <property type="protein sequence ID" value="GHB33024.1"/>
    <property type="molecule type" value="Genomic_DNA"/>
</dbReference>
<comment type="caution">
    <text evidence="2">The sequence shown here is derived from an EMBL/GenBank/DDBJ whole genome shotgun (WGS) entry which is preliminary data.</text>
</comment>
<keyword evidence="3" id="KW-1185">Reference proteome</keyword>